<feature type="domain" description="S-adenosylmethionine-dependent methyltransferase Rv2258c-like winged HTH" evidence="2">
    <location>
        <begin position="26"/>
        <end position="96"/>
    </location>
</feature>
<dbReference type="InterPro" id="IPR053173">
    <property type="entry name" value="SAM-binding_MTase"/>
</dbReference>
<dbReference type="Gene3D" id="1.10.10.10">
    <property type="entry name" value="Winged helix-like DNA-binding domain superfamily/Winged helix DNA-binding domain"/>
    <property type="match status" value="1"/>
</dbReference>
<evidence type="ECO:0000313" key="5">
    <source>
        <dbReference type="EMBL" id="CAB4858037.1"/>
    </source>
</evidence>
<evidence type="ECO:0000259" key="2">
    <source>
        <dbReference type="Pfam" id="PF21320"/>
    </source>
</evidence>
<proteinExistence type="predicted"/>
<dbReference type="InterPro" id="IPR036390">
    <property type="entry name" value="WH_DNA-bd_sf"/>
</dbReference>
<dbReference type="InterPro" id="IPR048711">
    <property type="entry name" value="WHD_Rv2258c"/>
</dbReference>
<dbReference type="InterPro" id="IPR036388">
    <property type="entry name" value="WH-like_DNA-bd_sf"/>
</dbReference>
<dbReference type="Pfam" id="PF21320">
    <property type="entry name" value="WHD_Rv2258c"/>
    <property type="match status" value="1"/>
</dbReference>
<protein>
    <submittedName>
        <fullName evidence="4">Unannotated protein</fullName>
    </submittedName>
</protein>
<accession>A0A6J6U4X4</accession>
<dbReference type="AlphaFoldDB" id="A0A6J6U4X4"/>
<sequence length="358" mass="39028">MSAPIDPDRLKLYSFQLFTKLDGAITAGMVHIGDRLGLYREMVVAGAPMTSGDLATATGLNERWVREWLHNQAAAKLLEYHGDALFSISPEAAAVLVDPTHPAYGMGMFQRLPQTMEHLEKLPGSFESGLGYDYDSHGAVGAAGIEKSFEPWYRNFLVPVGLPALEGVVTRLDAGAKVADVGCGAGVAVCLMAKVFPNSEFHGYDISVHALDRAHARKAELGLGNAHFHNVREAQLPTDQSLDLVTTFDCIHDMTHPQEVMNAIRSSIKPDGTWLLVDIKARDTFEENCLKNPMASLMYGISIMSCMASALSEPDGAGLGTLGLPESKAREMSEMAGFTRFRKLDIEHSLNSFYEIRP</sequence>
<reference evidence="4" key="1">
    <citation type="submission" date="2020-05" db="EMBL/GenBank/DDBJ databases">
        <authorList>
            <person name="Chiriac C."/>
            <person name="Salcher M."/>
            <person name="Ghai R."/>
            <person name="Kavagutti S V."/>
        </authorList>
    </citation>
    <scope>NUCLEOTIDE SEQUENCE</scope>
</reference>
<dbReference type="CDD" id="cd02440">
    <property type="entry name" value="AdoMet_MTases"/>
    <property type="match status" value="1"/>
</dbReference>
<dbReference type="PANTHER" id="PTHR45128:SF2">
    <property type="entry name" value="METHYLTRANSFERASE DOMAIN-CONTAINING PROTEIN"/>
    <property type="match status" value="1"/>
</dbReference>
<evidence type="ECO:0000313" key="4">
    <source>
        <dbReference type="EMBL" id="CAB4755020.1"/>
    </source>
</evidence>
<gene>
    <name evidence="3" type="ORF">UFOPK2602_01462</name>
    <name evidence="4" type="ORF">UFOPK2806_01256</name>
    <name evidence="5" type="ORF">UFOPK3417_00065</name>
    <name evidence="6" type="ORF">UFOPK4306_02018</name>
</gene>
<feature type="domain" description="Methyltransferase" evidence="1">
    <location>
        <begin position="173"/>
        <end position="292"/>
    </location>
</feature>
<dbReference type="EMBL" id="CAEZYY010000014">
    <property type="protein sequence ID" value="CAB4755020.1"/>
    <property type="molecule type" value="Genomic_DNA"/>
</dbReference>
<evidence type="ECO:0000313" key="3">
    <source>
        <dbReference type="EMBL" id="CAB4716682.1"/>
    </source>
</evidence>
<dbReference type="SUPFAM" id="SSF53335">
    <property type="entry name" value="S-adenosyl-L-methionine-dependent methyltransferases"/>
    <property type="match status" value="1"/>
</dbReference>
<name>A0A6J6U4X4_9ZZZZ</name>
<evidence type="ECO:0000313" key="6">
    <source>
        <dbReference type="EMBL" id="CAB5067223.1"/>
    </source>
</evidence>
<dbReference type="SUPFAM" id="SSF46785">
    <property type="entry name" value="Winged helix' DNA-binding domain"/>
    <property type="match status" value="1"/>
</dbReference>
<dbReference type="PANTHER" id="PTHR45128">
    <property type="entry name" value="METHYLTRANSFERASE TYPE 11"/>
    <property type="match status" value="1"/>
</dbReference>
<dbReference type="Gene3D" id="3.40.50.150">
    <property type="entry name" value="Vaccinia Virus protein VP39"/>
    <property type="match status" value="1"/>
</dbReference>
<dbReference type="EMBL" id="CAFBLR010000002">
    <property type="protein sequence ID" value="CAB4858037.1"/>
    <property type="molecule type" value="Genomic_DNA"/>
</dbReference>
<organism evidence="4">
    <name type="scientific">freshwater metagenome</name>
    <dbReference type="NCBI Taxonomy" id="449393"/>
    <lineage>
        <taxon>unclassified sequences</taxon>
        <taxon>metagenomes</taxon>
        <taxon>ecological metagenomes</taxon>
    </lineage>
</organism>
<dbReference type="EMBL" id="CAEZXX010000103">
    <property type="protein sequence ID" value="CAB4716682.1"/>
    <property type="molecule type" value="Genomic_DNA"/>
</dbReference>
<evidence type="ECO:0000259" key="1">
    <source>
        <dbReference type="Pfam" id="PF13847"/>
    </source>
</evidence>
<dbReference type="InterPro" id="IPR029063">
    <property type="entry name" value="SAM-dependent_MTases_sf"/>
</dbReference>
<dbReference type="InterPro" id="IPR025714">
    <property type="entry name" value="Methyltranfer_dom"/>
</dbReference>
<dbReference type="Pfam" id="PF13847">
    <property type="entry name" value="Methyltransf_31"/>
    <property type="match status" value="1"/>
</dbReference>
<dbReference type="EMBL" id="CAFBQP010000094">
    <property type="protein sequence ID" value="CAB5067223.1"/>
    <property type="molecule type" value="Genomic_DNA"/>
</dbReference>